<dbReference type="PROSITE" id="PS50097">
    <property type="entry name" value="BTB"/>
    <property type="match status" value="1"/>
</dbReference>
<keyword evidence="3" id="KW-1185">Reference proteome</keyword>
<accession>A0A9P3LZ55</accession>
<proteinExistence type="predicted"/>
<feature type="domain" description="BTB" evidence="1">
    <location>
        <begin position="1652"/>
        <end position="1738"/>
    </location>
</feature>
<dbReference type="InterPro" id="IPR036890">
    <property type="entry name" value="HATPase_C_sf"/>
</dbReference>
<dbReference type="InterPro" id="IPR000210">
    <property type="entry name" value="BTB/POZ_dom"/>
</dbReference>
<reference evidence="2" key="1">
    <citation type="submission" date="2021-11" db="EMBL/GenBank/DDBJ databases">
        <authorList>
            <person name="Herlambang A."/>
            <person name="Guo Y."/>
            <person name="Takashima Y."/>
            <person name="Nishizawa T."/>
        </authorList>
    </citation>
    <scope>NUCLEOTIDE SEQUENCE</scope>
    <source>
        <strain evidence="2">E1425</strain>
    </source>
</reference>
<dbReference type="Gene3D" id="3.30.710.10">
    <property type="entry name" value="Potassium Channel Kv1.1, Chain A"/>
    <property type="match status" value="1"/>
</dbReference>
<dbReference type="Pfam" id="PF25794">
    <property type="entry name" value="SACS"/>
    <property type="match status" value="2"/>
</dbReference>
<protein>
    <submittedName>
        <fullName evidence="2">Sacsin</fullName>
    </submittedName>
</protein>
<dbReference type="GO" id="GO:0030544">
    <property type="term" value="F:Hsp70 protein binding"/>
    <property type="evidence" value="ECO:0007669"/>
    <property type="project" value="TreeGrafter"/>
</dbReference>
<dbReference type="InterPro" id="IPR011333">
    <property type="entry name" value="SKP1/BTB/POZ_sf"/>
</dbReference>
<dbReference type="EMBL" id="BQFW01000011">
    <property type="protein sequence ID" value="GJJ75580.1"/>
    <property type="molecule type" value="Genomic_DNA"/>
</dbReference>
<reference evidence="2" key="2">
    <citation type="journal article" date="2022" name="Microbiol. Resour. Announc.">
        <title>Whole-Genome Sequence of Entomortierella parvispora E1425, a Mucoromycotan Fungus Associated with Burkholderiaceae-Related Endosymbiotic Bacteria.</title>
        <authorList>
            <person name="Herlambang A."/>
            <person name="Guo Y."/>
            <person name="Takashima Y."/>
            <person name="Narisawa K."/>
            <person name="Ohta H."/>
            <person name="Nishizawa T."/>
        </authorList>
    </citation>
    <scope>NUCLEOTIDE SEQUENCE</scope>
    <source>
        <strain evidence="2">E1425</strain>
    </source>
</reference>
<dbReference type="SUPFAM" id="SSF54695">
    <property type="entry name" value="POZ domain"/>
    <property type="match status" value="1"/>
</dbReference>
<dbReference type="InterPro" id="IPR058210">
    <property type="entry name" value="SACS/Nov_dom"/>
</dbReference>
<dbReference type="PANTHER" id="PTHR15600:SF42">
    <property type="entry name" value="SACSIN"/>
    <property type="match status" value="1"/>
</dbReference>
<dbReference type="CDD" id="cd18186">
    <property type="entry name" value="BTB_POZ_ZBTB_KLHL-like"/>
    <property type="match status" value="1"/>
</dbReference>
<dbReference type="SMART" id="SM00225">
    <property type="entry name" value="BTB"/>
    <property type="match status" value="1"/>
</dbReference>
<evidence type="ECO:0000313" key="3">
    <source>
        <dbReference type="Proteomes" id="UP000827284"/>
    </source>
</evidence>
<dbReference type="SUPFAM" id="SSF55874">
    <property type="entry name" value="ATPase domain of HSP90 chaperone/DNA topoisomerase II/histidine kinase"/>
    <property type="match status" value="2"/>
</dbReference>
<comment type="caution">
    <text evidence="2">The sequence shown here is derived from an EMBL/GenBank/DDBJ whole genome shotgun (WGS) entry which is preliminary data.</text>
</comment>
<dbReference type="InterPro" id="IPR052972">
    <property type="entry name" value="Sacsin_chaperone_reg"/>
</dbReference>
<sequence length="1888" mass="213864">MTRMDDDPQRGRGAKPFRVKVSLTGSIAQVLNDYPDGAQIARELLQNSEDAGATRQWYLLDHRTHSSQSVYCKGMEQYMGPALLAGNDSLFKEKDFDSLQNFGNSGKKTDYEKIGQMGIGFNSVYHMTDCPSFLSHDQLVILEPHENILRHGGIQGDFVFEREGLDRYADQINPFKAMDDRLDLSKPYNGTIFRLPLRTKVQAATSQISNRAYSTQQARDMLMMLKEDALECLLFLKHIEQIRIYERTDSSKEPVLLFGIEIENAEEIREERTKFIERLRSFSNDSFSTKCSGSTLESFIRPQFKIRDEYGKETVETWQVTSMLGDMIKARQQMEEQFKCDTSGHRLIPWVGIASPVDSAIKIKDPRLFCFLPIGHNAPFPVHINGHFAVKPSRREIWTNQGNDISEQSNARIKAHWNEYMMMELVPKVYARFLENMGLDHGPDYSLWPEQSNEGIPALFHGMQTRMLTEAIKEKRKIFFIGPPSSKKAVAFENCNVADQILGQSTLLVDILHQMTGVAMGLPDRIHASIRTVANNMGLQKRLLNPARVRNLLLQFVELFSKVSSSAAKCQTLEYCSGDQDIEALEGLPLLPMADGTWVNFNKEARDSRFLVNDLEYEILSFSNAGIVRFNEPNFPYWIIQDPKKPWISWTINSSDLVSVAGKYLVNISSVSGVLSILCSVSASKLSTLDQSHGKVLSQYIQHHLSSGQQLSQDQQASLRKLPIFYGYKDSELKSFDALSMEHGSAWYICEDFSFSDLPWVPSGMTLFQQSQDLEIVLKKVLEVPILKEHMYWVHLLPNLPKMPEAEWDKIISAFAQKFQSYSERYSFKSILQSLEFVTVGSPLSGTQTKRIRPQHAISSKLGNIYLQEELYFSKGIYAQDPISTMLQSLGMTSSFREELARERILTIAGIWENEAPSSNTSVTVIAAALFSRVQRLCSEQTLSQDLTNVIQSSRWIPGSISTNPFNFRLYTSKECRPSDDRILLGDTMPAVDICIPSPTLRRTFGWDQPPPLDKVLKRLLQLIEPGSEKSELSEKYLTAIYLELLGRIYDPVVLAMIKETVDHQKWILVNRELYATDCVAFSMPSFLAPESVQLPSSALDPLFKALGVADSVEVSDLQRAIRELGAQYGDDTPLPEHHATRVIKILEHIAATPPDSEEIGDLKDLLILNKDLKLCRIDEIVYDDVNEGQGSPDIWTDSQEETYNKANSRISHHVATKLNITMLSTLYWHSKKDSDIQPWAQQEDIAVRIRHILNDYDPSTIFQEFLQNAEDAGATKCVFMLDDRSYESQSILCPEMAACQGPSLIIYNDAEFTKDDFLALCKIGVGNKSGDFSKIGRNGLGFNSAYHFTDIPSVVSGTHIGFFDPHRAYLPKFRTSKGLMAEGGIRIDFRIFKGQTYADQMAPYKGLFGCDMETHFKGTIFRFPLRTMEIVPAELTTDSFQKSSAPIGLPTFMSFSDLLYCQPWRDLTWTKCAYFPDNLEMPKDFREAYKIGGGANVMDCTRHLRNLVKLAPDCKTKDEKITFTRMLFKIYAKFEESQTAIQKTIAAQLNTTLEGIAFILNGAHLDPAVKASWRKPSELMLDIQFDMNDQQPVHPSLFAFKTFLRTIGVQEIKEVVGDYSVKVSKGRDVGGALERALTESFEKQDSVTGFMDVKFTFSDLGSGSVKSVLAHKFVLAHTSEHFLDRFTGLWAKLTPDDPEDPRLTVVNMPKVTKPEEGHDVFWGILYYLYTDNLIRTNGPPSATALPERANEYNDKDAAEDRVQYLVDLLKAAAHYRLKRLQSLIAAALMPPKSLITLVNALDIRATARVVEQSDLIAYCTDFIHENRETIENFVRDGIQRCDEEIQHIKGGQCDPAVLERLTELESEQLNYLDHLQELEGTVFQEER</sequence>
<gene>
    <name evidence="2" type="ORF">EMPS_07938</name>
</gene>
<dbReference type="OrthoDB" id="1262810at2759"/>
<dbReference type="PANTHER" id="PTHR15600">
    <property type="entry name" value="SACSIN"/>
    <property type="match status" value="1"/>
</dbReference>
<evidence type="ECO:0000259" key="1">
    <source>
        <dbReference type="PROSITE" id="PS50097"/>
    </source>
</evidence>
<evidence type="ECO:0000313" key="2">
    <source>
        <dbReference type="EMBL" id="GJJ75580.1"/>
    </source>
</evidence>
<name>A0A9P3LZ55_9FUNG</name>
<organism evidence="2 3">
    <name type="scientific">Entomortierella parvispora</name>
    <dbReference type="NCBI Taxonomy" id="205924"/>
    <lineage>
        <taxon>Eukaryota</taxon>
        <taxon>Fungi</taxon>
        <taxon>Fungi incertae sedis</taxon>
        <taxon>Mucoromycota</taxon>
        <taxon>Mortierellomycotina</taxon>
        <taxon>Mortierellomycetes</taxon>
        <taxon>Mortierellales</taxon>
        <taxon>Mortierellaceae</taxon>
        <taxon>Entomortierella</taxon>
    </lineage>
</organism>
<dbReference type="Proteomes" id="UP000827284">
    <property type="component" value="Unassembled WGS sequence"/>
</dbReference>
<dbReference type="NCBIfam" id="NF047352">
    <property type="entry name" value="P_loop_sacsin"/>
    <property type="match status" value="2"/>
</dbReference>